<organism evidence="1">
    <name type="scientific">Acinetobacter sp. SUN</name>
    <dbReference type="NCBI Taxonomy" id="61312"/>
    <lineage>
        <taxon>Bacteria</taxon>
        <taxon>Pseudomonadati</taxon>
        <taxon>Pseudomonadota</taxon>
        <taxon>Gammaproteobacteria</taxon>
        <taxon>Moraxellales</taxon>
        <taxon>Moraxellaceae</taxon>
        <taxon>Acinetobacter</taxon>
    </lineage>
</organism>
<proteinExistence type="predicted"/>
<dbReference type="AlphaFoldDB" id="Q9X2K2"/>
<reference evidence="1" key="2">
    <citation type="journal article" date="1999" name="Plasmid">
        <title>Characterization of the Acinetobacter plasmid, pRAY, and the identification of regulatory sequences upstream of an aadB gene cassette on this plasmid.</title>
        <authorList>
            <person name="Segal H."/>
            <person name="Elisha B.G."/>
        </authorList>
    </citation>
    <scope>NUCLEOTIDE SEQUENCE</scope>
    <source>
        <strain evidence="1">SUN</strain>
        <plasmid evidence="1">pRAY</plasmid>
    </source>
</reference>
<sequence>MLYERNLIISNKFFYLLNYFEVVLRNAVVQAIEISFRCNETNSWHENEALFEALAVEGGIALKVCLIVLKRSSQIRLVK</sequence>
<dbReference type="EMBL" id="AF003958">
    <property type="protein sequence ID" value="AAD24803.1"/>
    <property type="molecule type" value="Genomic_DNA"/>
</dbReference>
<protein>
    <submittedName>
        <fullName evidence="1">Uncharacterized protein</fullName>
    </submittedName>
</protein>
<evidence type="ECO:0000313" key="1">
    <source>
        <dbReference type="EMBL" id="AAD24803.1"/>
    </source>
</evidence>
<keyword evidence="1" id="KW-0614">Plasmid</keyword>
<reference evidence="1" key="1">
    <citation type="journal article" date="1997" name="FEMS Microbiol. Lett.">
        <title>Identification and characterization of an aadB gene cassette at a secondary site in a plasmid from Acinetobacter.</title>
        <authorList>
            <person name="Segal H."/>
            <person name="Elisha B.G."/>
        </authorList>
    </citation>
    <scope>NUCLEOTIDE SEQUENCE</scope>
    <source>
        <strain evidence="1">SUN</strain>
        <plasmid evidence="1">pRAY</plasmid>
    </source>
</reference>
<accession>Q9X2K2</accession>
<geneLocation type="plasmid" evidence="1">
    <name>pRAY</name>
</geneLocation>
<name>Q9X2K2_9GAMM</name>